<accession>A0ABR1WKH2</accession>
<reference evidence="1 2" key="1">
    <citation type="submission" date="2023-01" db="EMBL/GenBank/DDBJ databases">
        <title>Analysis of 21 Apiospora genomes using comparative genomics revels a genus with tremendous synthesis potential of carbohydrate active enzymes and secondary metabolites.</title>
        <authorList>
            <person name="Sorensen T."/>
        </authorList>
    </citation>
    <scope>NUCLEOTIDE SEQUENCE [LARGE SCALE GENOMIC DNA]</scope>
    <source>
        <strain evidence="1 2">CBS 83171</strain>
    </source>
</reference>
<proteinExistence type="predicted"/>
<dbReference type="Proteomes" id="UP001446871">
    <property type="component" value="Unassembled WGS sequence"/>
</dbReference>
<name>A0ABR1WKH2_9PEZI</name>
<dbReference type="EMBL" id="JAQQWM010000001">
    <property type="protein sequence ID" value="KAK8084015.1"/>
    <property type="molecule type" value="Genomic_DNA"/>
</dbReference>
<organism evidence="1 2">
    <name type="scientific">Apiospora saccharicola</name>
    <dbReference type="NCBI Taxonomy" id="335842"/>
    <lineage>
        <taxon>Eukaryota</taxon>
        <taxon>Fungi</taxon>
        <taxon>Dikarya</taxon>
        <taxon>Ascomycota</taxon>
        <taxon>Pezizomycotina</taxon>
        <taxon>Sordariomycetes</taxon>
        <taxon>Xylariomycetidae</taxon>
        <taxon>Amphisphaeriales</taxon>
        <taxon>Apiosporaceae</taxon>
        <taxon>Apiospora</taxon>
    </lineage>
</organism>
<evidence type="ECO:0000313" key="1">
    <source>
        <dbReference type="EMBL" id="KAK8084015.1"/>
    </source>
</evidence>
<sequence>MRKLALFLWDQAPAGTTPMGGGVQIFKHLLLEVLYEYQTQPDQDSYANMIVNLKPTNNTFMLILVYLKPEIRATVGEQGGTVVAAVQPISASASAIRAGRTSNGGGVGNALGLQEEDYNVPIPAAYSLRRSIREAAIDAGVALDFLFMNDAHSGRQPVTPTYGGDNVRRLKEVQRLCDPNLVFLHLVSGVQKIILPPDLDQLSRQQHAILHGGL</sequence>
<evidence type="ECO:0000313" key="2">
    <source>
        <dbReference type="Proteomes" id="UP001446871"/>
    </source>
</evidence>
<protein>
    <submittedName>
        <fullName evidence="1">Uncharacterized protein</fullName>
    </submittedName>
</protein>
<keyword evidence="2" id="KW-1185">Reference proteome</keyword>
<comment type="caution">
    <text evidence="1">The sequence shown here is derived from an EMBL/GenBank/DDBJ whole genome shotgun (WGS) entry which is preliminary data.</text>
</comment>
<gene>
    <name evidence="1" type="ORF">PG996_002796</name>
</gene>